<keyword evidence="4 8" id="KW-0378">Hydrolase</keyword>
<protein>
    <recommendedName>
        <fullName evidence="1">bis(5'-nucleosyl)-tetraphosphatase (symmetrical)</fullName>
        <ecNumber evidence="1">3.6.1.41</ecNumber>
    </recommendedName>
</protein>
<dbReference type="SMART" id="SM00471">
    <property type="entry name" value="HDc"/>
    <property type="match status" value="1"/>
</dbReference>
<evidence type="ECO:0000256" key="5">
    <source>
        <dbReference type="ARBA" id="ARBA00023004"/>
    </source>
</evidence>
<proteinExistence type="predicted"/>
<dbReference type="Proteomes" id="UP000062160">
    <property type="component" value="Unassembled WGS sequence"/>
</dbReference>
<keyword evidence="5" id="KW-0408">Iron</keyword>
<comment type="catalytic activity">
    <reaction evidence="6">
        <text>P(1),P(4)-bis(5'-adenosyl) tetraphosphate + H2O = 2 ADP + 2 H(+)</text>
        <dbReference type="Rhea" id="RHEA:24252"/>
        <dbReference type="ChEBI" id="CHEBI:15377"/>
        <dbReference type="ChEBI" id="CHEBI:15378"/>
        <dbReference type="ChEBI" id="CHEBI:58141"/>
        <dbReference type="ChEBI" id="CHEBI:456216"/>
        <dbReference type="EC" id="3.6.1.41"/>
    </reaction>
</comment>
<dbReference type="NCBIfam" id="TIGR00488">
    <property type="entry name" value="bis(5'-nucleosyl)-tetraphosphatase (symmetrical) YqeK"/>
    <property type="match status" value="1"/>
</dbReference>
<dbReference type="NCBIfam" id="TIGR00277">
    <property type="entry name" value="HDIG"/>
    <property type="match status" value="1"/>
</dbReference>
<dbReference type="Pfam" id="PF01966">
    <property type="entry name" value="HD"/>
    <property type="match status" value="1"/>
</dbReference>
<dbReference type="InterPro" id="IPR005249">
    <property type="entry name" value="YqeK"/>
</dbReference>
<dbReference type="EC" id="3.6.1.41" evidence="1"/>
<accession>A0A0U9HQ44</accession>
<dbReference type="InterPro" id="IPR003607">
    <property type="entry name" value="HD/PDEase_dom"/>
</dbReference>
<evidence type="ECO:0000256" key="3">
    <source>
        <dbReference type="ARBA" id="ARBA00022741"/>
    </source>
</evidence>
<gene>
    <name evidence="8" type="ORF">TSYNT_9254</name>
</gene>
<dbReference type="PANTHER" id="PTHR35795:SF1">
    <property type="entry name" value="BIS(5'-NUCLEOSYL)-TETRAPHOSPHATASE, SYMMETRICAL"/>
    <property type="match status" value="1"/>
</dbReference>
<dbReference type="CDD" id="cd00077">
    <property type="entry name" value="HDc"/>
    <property type="match status" value="1"/>
</dbReference>
<evidence type="ECO:0000256" key="2">
    <source>
        <dbReference type="ARBA" id="ARBA00022723"/>
    </source>
</evidence>
<organism evidence="8">
    <name type="scientific">Tepidanaerobacter syntrophicus</name>
    <dbReference type="NCBI Taxonomy" id="224999"/>
    <lineage>
        <taxon>Bacteria</taxon>
        <taxon>Bacillati</taxon>
        <taxon>Bacillota</taxon>
        <taxon>Clostridia</taxon>
        <taxon>Thermosediminibacterales</taxon>
        <taxon>Tepidanaerobacteraceae</taxon>
        <taxon>Tepidanaerobacter</taxon>
    </lineage>
</organism>
<dbReference type="InterPro" id="IPR051094">
    <property type="entry name" value="Diverse_Catalytic_Enzymes"/>
</dbReference>
<keyword evidence="2" id="KW-0479">Metal-binding</keyword>
<dbReference type="SUPFAM" id="SSF109604">
    <property type="entry name" value="HD-domain/PDEase-like"/>
    <property type="match status" value="1"/>
</dbReference>
<dbReference type="RefSeq" id="WP_059033707.1">
    <property type="nucleotide sequence ID" value="NZ_BSDN01000007.1"/>
</dbReference>
<keyword evidence="3" id="KW-0547">Nucleotide-binding</keyword>
<dbReference type="GO" id="GO:0046872">
    <property type="term" value="F:metal ion binding"/>
    <property type="evidence" value="ECO:0007669"/>
    <property type="project" value="UniProtKB-KW"/>
</dbReference>
<evidence type="ECO:0000256" key="1">
    <source>
        <dbReference type="ARBA" id="ARBA00012506"/>
    </source>
</evidence>
<dbReference type="GO" id="GO:0000166">
    <property type="term" value="F:nucleotide binding"/>
    <property type="evidence" value="ECO:0007669"/>
    <property type="project" value="UniProtKB-KW"/>
</dbReference>
<dbReference type="Gene3D" id="1.10.3210.10">
    <property type="entry name" value="Hypothetical protein af1432"/>
    <property type="match status" value="1"/>
</dbReference>
<evidence type="ECO:0000259" key="7">
    <source>
        <dbReference type="PROSITE" id="PS51831"/>
    </source>
</evidence>
<dbReference type="STRING" id="224999.GCA_001485475_02039"/>
<keyword evidence="9" id="KW-1185">Reference proteome</keyword>
<evidence type="ECO:0000313" key="8">
    <source>
        <dbReference type="EMBL" id="GAQ26001.1"/>
    </source>
</evidence>
<dbReference type="GO" id="GO:0008803">
    <property type="term" value="F:bis(5'-nucleosyl)-tetraphosphatase (symmetrical) activity"/>
    <property type="evidence" value="ECO:0007669"/>
    <property type="project" value="UniProtKB-EC"/>
</dbReference>
<dbReference type="AlphaFoldDB" id="A0A0U9HQ44"/>
<dbReference type="PROSITE" id="PS51831">
    <property type="entry name" value="HD"/>
    <property type="match status" value="1"/>
</dbReference>
<dbReference type="EMBL" id="DF977003">
    <property type="protein sequence ID" value="GAQ26001.1"/>
    <property type="molecule type" value="Genomic_DNA"/>
</dbReference>
<name>A0A0U9HQ44_9FIRM</name>
<evidence type="ECO:0000256" key="6">
    <source>
        <dbReference type="ARBA" id="ARBA00049417"/>
    </source>
</evidence>
<dbReference type="PANTHER" id="PTHR35795">
    <property type="entry name" value="SLR1885 PROTEIN"/>
    <property type="match status" value="1"/>
</dbReference>
<evidence type="ECO:0000313" key="9">
    <source>
        <dbReference type="Proteomes" id="UP000062160"/>
    </source>
</evidence>
<dbReference type="InterPro" id="IPR006674">
    <property type="entry name" value="HD_domain"/>
</dbReference>
<sequence>MIISLDEMIKKLKVNLGEKRFLHSIGVMETAEKLALRYGANVNKAKIAGLLHDCARGMSEELQLKLAQDFGILLDDIEIREKVLIHGPLGAELAKRDYGIYDEQILHAIKIHTTGDENMDILDKVIFIADFIEPSRCFPDVEKLRRVAFQDLDDTMVKAFDSTIRYVLTKRSLLHPKTISGRNFILIKRESEFKQ</sequence>
<evidence type="ECO:0000256" key="4">
    <source>
        <dbReference type="ARBA" id="ARBA00022801"/>
    </source>
</evidence>
<dbReference type="InterPro" id="IPR006675">
    <property type="entry name" value="HDIG_dom"/>
</dbReference>
<feature type="domain" description="HD" evidence="7">
    <location>
        <begin position="20"/>
        <end position="135"/>
    </location>
</feature>
<reference evidence="8" key="1">
    <citation type="journal article" date="2016" name="Genome Announc.">
        <title>Draft Genome Sequence of the Syntrophic Lactate-Degrading Bacterium Tepidanaerobacter syntrophicus JLT.</title>
        <authorList>
            <person name="Matsuura N."/>
            <person name="Ohashi A."/>
            <person name="Tourlousse D.M."/>
            <person name="Sekiguchi Y."/>
        </authorList>
    </citation>
    <scope>NUCLEOTIDE SEQUENCE [LARGE SCALE GENOMIC DNA]</scope>
    <source>
        <strain evidence="8">JL</strain>
    </source>
</reference>